<dbReference type="InterPro" id="IPR000477">
    <property type="entry name" value="RT_dom"/>
</dbReference>
<evidence type="ECO:0000313" key="2">
    <source>
        <dbReference type="EMBL" id="PJE77602.1"/>
    </source>
</evidence>
<gene>
    <name evidence="2" type="ORF">CI610_03472</name>
</gene>
<dbReference type="SUPFAM" id="SSF56672">
    <property type="entry name" value="DNA/RNA polymerases"/>
    <property type="match status" value="1"/>
</dbReference>
<dbReference type="Pfam" id="PF00078">
    <property type="entry name" value="RVT_1"/>
    <property type="match status" value="1"/>
</dbReference>
<organism evidence="2">
    <name type="scientific">invertebrate metagenome</name>
    <dbReference type="NCBI Taxonomy" id="1711999"/>
    <lineage>
        <taxon>unclassified sequences</taxon>
        <taxon>metagenomes</taxon>
        <taxon>organismal metagenomes</taxon>
    </lineage>
</organism>
<dbReference type="CDD" id="cd01650">
    <property type="entry name" value="RT_nLTR_like"/>
    <property type="match status" value="1"/>
</dbReference>
<proteinExistence type="predicted"/>
<comment type="caution">
    <text evidence="2">The sequence shown here is derived from an EMBL/GenBank/DDBJ whole genome shotgun (WGS) entry which is preliminary data.</text>
</comment>
<name>A0A2H9T2Z5_9ZZZZ</name>
<reference evidence="2" key="1">
    <citation type="journal article" date="2017" name="Appl. Environ. Microbiol.">
        <title>Molecular characterization of an Endozoicomonas-like organism causing infection in king scallop Pecten maximus L.</title>
        <authorList>
            <person name="Cano I."/>
            <person name="van Aerle R."/>
            <person name="Ross S."/>
            <person name="Verner-Jeffreys D.W."/>
            <person name="Paley R.K."/>
            <person name="Rimmer G."/>
            <person name="Ryder D."/>
            <person name="Hooper P."/>
            <person name="Stone D."/>
            <person name="Feist S.W."/>
        </authorList>
    </citation>
    <scope>NUCLEOTIDE SEQUENCE</scope>
</reference>
<dbReference type="PROSITE" id="PS50878">
    <property type="entry name" value="RT_POL"/>
    <property type="match status" value="1"/>
</dbReference>
<dbReference type="EMBL" id="NSIT01000477">
    <property type="protein sequence ID" value="PJE77602.1"/>
    <property type="molecule type" value="Genomic_DNA"/>
</dbReference>
<feature type="domain" description="Reverse transcriptase" evidence="1">
    <location>
        <begin position="132"/>
        <end position="400"/>
    </location>
</feature>
<dbReference type="InterPro" id="IPR043502">
    <property type="entry name" value="DNA/RNA_pol_sf"/>
</dbReference>
<protein>
    <recommendedName>
        <fullName evidence="1">Reverse transcriptase domain-containing protein</fullName>
    </recommendedName>
</protein>
<dbReference type="PANTHER" id="PTHR33332">
    <property type="entry name" value="REVERSE TRANSCRIPTASE DOMAIN-CONTAINING PROTEIN"/>
    <property type="match status" value="1"/>
</dbReference>
<evidence type="ECO:0000259" key="1">
    <source>
        <dbReference type="PROSITE" id="PS50878"/>
    </source>
</evidence>
<dbReference type="AlphaFoldDB" id="A0A2H9T2Z5"/>
<sequence length="594" mass="69019">MERSIAENIKSNPKRFWNYVNSTRKVRTGISDLMGLNGDDQQMAVKDSDKAEVLAKFFSSVFTKEPSGDLPEFNTRTVNHPFEEIICNPLVVEKILANLNENKSQGPDKIHPKVLKELKHFISTPLAEIFNRSLEDGKLPQEWKEANITAIYKKGSKSDPGNYRPVSLTSIVVKTLEKLVRNSIVNHMDKNNLLSSKQFGFISGRSTQLQLLNVLEDWTAIIDNGGEIDVIYMDFMKAFDKVPHKRLLKKLIGYGVSQKVVNWIEDFLSNRCQRVIVNGEMSETYPVISGIPQGSVLGPILFVVYINDLPEIPTSSSPLFADDTKLYRRIRNEEDVRILQEDLDKLQIWSNKWLLKFHPNKCKVISIKASKKRHYYMNGQEGERIQLENITHEKDIGVTIDEDLNFKTHLHNIVNKANSIVGLIRRSFVYLDESMFKLLFKALVRPHLEYAASVWNPYRVADIDLIENVQRRASKLIPGLKNLTYEERLERLNLPTLQHRRTRGDIINVFKIVKKLYDYRVTENFFQMDSSSRTRGHSEKIFKKRCNLELRKNFFSNRIIDVWNNLPQHIIDADTVYNFEVMLDKHWKNIHFKV</sequence>
<dbReference type="PRINTS" id="PR01345">
    <property type="entry name" value="CERVTRCPTASE"/>
</dbReference>
<accession>A0A2H9T2Z5</accession>